<evidence type="ECO:0000256" key="8">
    <source>
        <dbReference type="PIRSR" id="PIRSR035805-1"/>
    </source>
</evidence>
<comment type="caution">
    <text evidence="12">The sequence shown here is derived from an EMBL/GenBank/DDBJ whole genome shotgun (WGS) entry which is preliminary data.</text>
</comment>
<dbReference type="PIRSF" id="PIRSF035805">
    <property type="entry name" value="TK_cell"/>
    <property type="match status" value="1"/>
</dbReference>
<dbReference type="OrthoDB" id="9781579at2"/>
<evidence type="ECO:0000313" key="12">
    <source>
        <dbReference type="EMBL" id="KAA2212877.1"/>
    </source>
</evidence>
<dbReference type="PANTHER" id="PTHR11441:SF0">
    <property type="entry name" value="THYMIDINE KINASE, CYTOSOLIC"/>
    <property type="match status" value="1"/>
</dbReference>
<evidence type="ECO:0000256" key="1">
    <source>
        <dbReference type="ARBA" id="ARBA00007587"/>
    </source>
</evidence>
<dbReference type="Pfam" id="PF00265">
    <property type="entry name" value="TK"/>
    <property type="match status" value="1"/>
</dbReference>
<name>A0A5B2TEJ1_9PROT</name>
<reference evidence="12 13" key="1">
    <citation type="journal article" date="2015" name="Int. J. Syst. Evol. Microbiol.">
        <title>Roseomonas oryzae sp. nov., isolated from paddy rhizosphere soil.</title>
        <authorList>
            <person name="Ramaprasad E.V."/>
            <person name="Sasikala Ch."/>
            <person name="Ramana Ch.V."/>
        </authorList>
    </citation>
    <scope>NUCLEOTIDE SEQUENCE [LARGE SCALE GENOMIC DNA]</scope>
    <source>
        <strain evidence="12 13">KCTC 42542</strain>
    </source>
</reference>
<gene>
    <name evidence="12" type="ORF">F0Q34_12155</name>
</gene>
<evidence type="ECO:0000256" key="10">
    <source>
        <dbReference type="RuleBase" id="RU000544"/>
    </source>
</evidence>
<evidence type="ECO:0000256" key="9">
    <source>
        <dbReference type="PIRSR" id="PIRSR035805-2"/>
    </source>
</evidence>
<dbReference type="EC" id="2.7.1.21" evidence="2 10"/>
<sequence>MARGQLTVFCGPMFAGKSTALLEQAAHARARGLRARLLKPAFDTRRGAGRLTTHDGLSMEAAPVATLPGLGSPEIPHGTGTVLLDEIQFMESPSFDGDVVEGIRALLLAGVDVTAGGLDMDWQGRPFRTTGMLCAMATSVTKLRARCAVCGAPATMTQKTGGDAGRAVELGAGDLYQARCGTHWRPFSCEAAQGDLAA</sequence>
<evidence type="ECO:0000256" key="2">
    <source>
        <dbReference type="ARBA" id="ARBA00012118"/>
    </source>
</evidence>
<evidence type="ECO:0000256" key="7">
    <source>
        <dbReference type="ARBA" id="ARBA00022840"/>
    </source>
</evidence>
<keyword evidence="5 10" id="KW-0547">Nucleotide-binding</keyword>
<dbReference type="InterPro" id="IPR027417">
    <property type="entry name" value="P-loop_NTPase"/>
</dbReference>
<dbReference type="GO" id="GO:0071897">
    <property type="term" value="P:DNA biosynthetic process"/>
    <property type="evidence" value="ECO:0007669"/>
    <property type="project" value="UniProtKB-KW"/>
</dbReference>
<keyword evidence="13" id="KW-1185">Reference proteome</keyword>
<organism evidence="12 13">
    <name type="scientific">Teichococcus oryzae</name>
    <dbReference type="NCBI Taxonomy" id="1608942"/>
    <lineage>
        <taxon>Bacteria</taxon>
        <taxon>Pseudomonadati</taxon>
        <taxon>Pseudomonadota</taxon>
        <taxon>Alphaproteobacteria</taxon>
        <taxon>Acetobacterales</taxon>
        <taxon>Roseomonadaceae</taxon>
        <taxon>Roseomonas</taxon>
    </lineage>
</organism>
<dbReference type="Gene3D" id="3.30.60.20">
    <property type="match status" value="1"/>
</dbReference>
<dbReference type="EMBL" id="VUKA01000005">
    <property type="protein sequence ID" value="KAA2212877.1"/>
    <property type="molecule type" value="Genomic_DNA"/>
</dbReference>
<dbReference type="Proteomes" id="UP000322110">
    <property type="component" value="Unassembled WGS sequence"/>
</dbReference>
<dbReference type="SUPFAM" id="SSF52540">
    <property type="entry name" value="P-loop containing nucleoside triphosphate hydrolases"/>
    <property type="match status" value="1"/>
</dbReference>
<evidence type="ECO:0000256" key="3">
    <source>
        <dbReference type="ARBA" id="ARBA00022634"/>
    </source>
</evidence>
<proteinExistence type="inferred from homology"/>
<feature type="binding site" evidence="9">
    <location>
        <position position="176"/>
    </location>
    <ligand>
        <name>substrate</name>
    </ligand>
</feature>
<evidence type="ECO:0000256" key="6">
    <source>
        <dbReference type="ARBA" id="ARBA00022777"/>
    </source>
</evidence>
<evidence type="ECO:0000313" key="13">
    <source>
        <dbReference type="Proteomes" id="UP000322110"/>
    </source>
</evidence>
<dbReference type="GO" id="GO:0005524">
    <property type="term" value="F:ATP binding"/>
    <property type="evidence" value="ECO:0007669"/>
    <property type="project" value="UniProtKB-KW"/>
</dbReference>
<dbReference type="PANTHER" id="PTHR11441">
    <property type="entry name" value="THYMIDINE KINASE"/>
    <property type="match status" value="1"/>
</dbReference>
<evidence type="ECO:0000256" key="11">
    <source>
        <dbReference type="RuleBase" id="RU004165"/>
    </source>
</evidence>
<dbReference type="AlphaFoldDB" id="A0A5B2TEJ1"/>
<dbReference type="Gene3D" id="3.40.50.300">
    <property type="entry name" value="P-loop containing nucleotide triphosphate hydrolases"/>
    <property type="match status" value="1"/>
</dbReference>
<dbReference type="GO" id="GO:0004797">
    <property type="term" value="F:thymidine kinase activity"/>
    <property type="evidence" value="ECO:0007669"/>
    <property type="project" value="UniProtKB-EC"/>
</dbReference>
<comment type="similarity">
    <text evidence="1 11">Belongs to the thymidine kinase family.</text>
</comment>
<keyword evidence="6 10" id="KW-0418">Kinase</keyword>
<feature type="active site" description="Proton acceptor" evidence="8">
    <location>
        <position position="86"/>
    </location>
</feature>
<dbReference type="GO" id="GO:0005829">
    <property type="term" value="C:cytosol"/>
    <property type="evidence" value="ECO:0007669"/>
    <property type="project" value="TreeGrafter"/>
</dbReference>
<dbReference type="InterPro" id="IPR001267">
    <property type="entry name" value="Thymidine_kinase"/>
</dbReference>
<keyword evidence="3 10" id="KW-0237">DNA synthesis</keyword>
<dbReference type="SUPFAM" id="SSF57716">
    <property type="entry name" value="Glucocorticoid receptor-like (DNA-binding domain)"/>
    <property type="match status" value="1"/>
</dbReference>
<accession>A0A5B2TEJ1</accession>
<comment type="catalytic activity">
    <reaction evidence="10">
        <text>thymidine + ATP = dTMP + ADP + H(+)</text>
        <dbReference type="Rhea" id="RHEA:19129"/>
        <dbReference type="ChEBI" id="CHEBI:15378"/>
        <dbReference type="ChEBI" id="CHEBI:17748"/>
        <dbReference type="ChEBI" id="CHEBI:30616"/>
        <dbReference type="ChEBI" id="CHEBI:63528"/>
        <dbReference type="ChEBI" id="CHEBI:456216"/>
        <dbReference type="EC" id="2.7.1.21"/>
    </reaction>
</comment>
<keyword evidence="7 10" id="KW-0067">ATP-binding</keyword>
<dbReference type="RefSeq" id="WP_149812493.1">
    <property type="nucleotide sequence ID" value="NZ_VUKA01000005.1"/>
</dbReference>
<evidence type="ECO:0000256" key="5">
    <source>
        <dbReference type="ARBA" id="ARBA00022741"/>
    </source>
</evidence>
<evidence type="ECO:0000256" key="4">
    <source>
        <dbReference type="ARBA" id="ARBA00022679"/>
    </source>
</evidence>
<protein>
    <recommendedName>
        <fullName evidence="2 10">Thymidine kinase</fullName>
        <ecNumber evidence="2 10">2.7.1.21</ecNumber>
    </recommendedName>
</protein>
<feature type="binding site" evidence="9">
    <location>
        <begin position="168"/>
        <end position="171"/>
    </location>
    <ligand>
        <name>substrate</name>
    </ligand>
</feature>
<dbReference type="GO" id="GO:0046104">
    <property type="term" value="P:thymidine metabolic process"/>
    <property type="evidence" value="ECO:0007669"/>
    <property type="project" value="TreeGrafter"/>
</dbReference>
<keyword evidence="4 10" id="KW-0808">Transferase</keyword>